<keyword evidence="1" id="KW-0472">Membrane</keyword>
<feature type="transmembrane region" description="Helical" evidence="1">
    <location>
        <begin position="73"/>
        <end position="91"/>
    </location>
</feature>
<reference evidence="2 3" key="1">
    <citation type="submission" date="2023-02" db="EMBL/GenBank/DDBJ databases">
        <title>LHISI_Scaffold_Assembly.</title>
        <authorList>
            <person name="Stuart O.P."/>
            <person name="Cleave R."/>
            <person name="Magrath M.J.L."/>
            <person name="Mikheyev A.S."/>
        </authorList>
    </citation>
    <scope>NUCLEOTIDE SEQUENCE [LARGE SCALE GENOMIC DNA]</scope>
    <source>
        <strain evidence="2">Daus_M_001</strain>
        <tissue evidence="2">Leg muscle</tissue>
    </source>
</reference>
<comment type="caution">
    <text evidence="2">The sequence shown here is derived from an EMBL/GenBank/DDBJ whole genome shotgun (WGS) entry which is preliminary data.</text>
</comment>
<organism evidence="2 3">
    <name type="scientific">Dryococelus australis</name>
    <dbReference type="NCBI Taxonomy" id="614101"/>
    <lineage>
        <taxon>Eukaryota</taxon>
        <taxon>Metazoa</taxon>
        <taxon>Ecdysozoa</taxon>
        <taxon>Arthropoda</taxon>
        <taxon>Hexapoda</taxon>
        <taxon>Insecta</taxon>
        <taxon>Pterygota</taxon>
        <taxon>Neoptera</taxon>
        <taxon>Polyneoptera</taxon>
        <taxon>Phasmatodea</taxon>
        <taxon>Verophasmatodea</taxon>
        <taxon>Anareolatae</taxon>
        <taxon>Phasmatidae</taxon>
        <taxon>Eurycanthinae</taxon>
        <taxon>Dryococelus</taxon>
    </lineage>
</organism>
<evidence type="ECO:0000313" key="2">
    <source>
        <dbReference type="EMBL" id="KAJ8888912.1"/>
    </source>
</evidence>
<sequence length="123" mass="14471">MVENLVAKSPIKYAFVRTKQLWNEDFLLFATWKWKIYKKNHLPVKSIRAMGSPQHPCIFLRVFFLSEHHQHGLVWTVITMVKVLFLGFAVVSELGPPALWHFFMSSQSVLWLWQQKFLLVSGL</sequence>
<proteinExistence type="predicted"/>
<keyword evidence="3" id="KW-1185">Reference proteome</keyword>
<dbReference type="EMBL" id="JARBHB010000003">
    <property type="protein sequence ID" value="KAJ8888912.1"/>
    <property type="molecule type" value="Genomic_DNA"/>
</dbReference>
<evidence type="ECO:0000313" key="3">
    <source>
        <dbReference type="Proteomes" id="UP001159363"/>
    </source>
</evidence>
<evidence type="ECO:0000256" key="1">
    <source>
        <dbReference type="SAM" id="Phobius"/>
    </source>
</evidence>
<keyword evidence="1" id="KW-0812">Transmembrane</keyword>
<name>A0ABQ9HX10_9NEOP</name>
<dbReference type="Proteomes" id="UP001159363">
    <property type="component" value="Chromosome 3"/>
</dbReference>
<keyword evidence="1" id="KW-1133">Transmembrane helix</keyword>
<protein>
    <submittedName>
        <fullName evidence="2">Uncharacterized protein</fullName>
    </submittedName>
</protein>
<accession>A0ABQ9HX10</accession>
<gene>
    <name evidence="2" type="ORF">PR048_008406</name>
</gene>